<feature type="transmembrane region" description="Helical" evidence="1">
    <location>
        <begin position="63"/>
        <end position="87"/>
    </location>
</feature>
<dbReference type="Proteomes" id="UP000643405">
    <property type="component" value="Unassembled WGS sequence"/>
</dbReference>
<reference evidence="2" key="1">
    <citation type="submission" date="2020-09" db="EMBL/GenBank/DDBJ databases">
        <title>Genome seq and assembly of Tianweitania sp.</title>
        <authorList>
            <person name="Chhetri G."/>
        </authorList>
    </citation>
    <scope>NUCLEOTIDE SEQUENCE</scope>
    <source>
        <strain evidence="2">Rool2</strain>
    </source>
</reference>
<keyword evidence="3" id="KW-1185">Reference proteome</keyword>
<evidence type="ECO:0000313" key="3">
    <source>
        <dbReference type="Proteomes" id="UP000643405"/>
    </source>
</evidence>
<name>A0A8J6PQU2_9HYPH</name>
<dbReference type="AlphaFoldDB" id="A0A8J6PQU2"/>
<dbReference type="RefSeq" id="WP_188165936.1">
    <property type="nucleotide sequence ID" value="NZ_JACVVX010000006.1"/>
</dbReference>
<comment type="caution">
    <text evidence="2">The sequence shown here is derived from an EMBL/GenBank/DDBJ whole genome shotgun (WGS) entry which is preliminary data.</text>
</comment>
<protein>
    <submittedName>
        <fullName evidence="2">Uncharacterized protein</fullName>
    </submittedName>
</protein>
<proteinExistence type="predicted"/>
<sequence>MDENAEAAVRLAELPEATRKFLAGLRDDELETLKVVVELPADDVRKGFEMVKAAQTVGKFTKWLIVGCIALFLGTVALWEGVIRFIVLFKGAK</sequence>
<organism evidence="2 3">
    <name type="scientific">Oryzicola mucosus</name>
    <dbReference type="NCBI Taxonomy" id="2767425"/>
    <lineage>
        <taxon>Bacteria</taxon>
        <taxon>Pseudomonadati</taxon>
        <taxon>Pseudomonadota</taxon>
        <taxon>Alphaproteobacteria</taxon>
        <taxon>Hyphomicrobiales</taxon>
        <taxon>Phyllobacteriaceae</taxon>
        <taxon>Oryzicola</taxon>
    </lineage>
</organism>
<dbReference type="EMBL" id="JACVVX010000006">
    <property type="protein sequence ID" value="MBD0416490.1"/>
    <property type="molecule type" value="Genomic_DNA"/>
</dbReference>
<accession>A0A8J6PQU2</accession>
<keyword evidence="1" id="KW-0812">Transmembrane</keyword>
<evidence type="ECO:0000256" key="1">
    <source>
        <dbReference type="SAM" id="Phobius"/>
    </source>
</evidence>
<keyword evidence="1" id="KW-1133">Transmembrane helix</keyword>
<keyword evidence="1" id="KW-0472">Membrane</keyword>
<gene>
    <name evidence="2" type="ORF">ICI42_17690</name>
</gene>
<evidence type="ECO:0000313" key="2">
    <source>
        <dbReference type="EMBL" id="MBD0416490.1"/>
    </source>
</evidence>